<organism evidence="2 3">
    <name type="scientific">Durusdinium trenchii</name>
    <dbReference type="NCBI Taxonomy" id="1381693"/>
    <lineage>
        <taxon>Eukaryota</taxon>
        <taxon>Sar</taxon>
        <taxon>Alveolata</taxon>
        <taxon>Dinophyceae</taxon>
        <taxon>Suessiales</taxon>
        <taxon>Symbiodiniaceae</taxon>
        <taxon>Durusdinium</taxon>
    </lineage>
</organism>
<accession>A0ABP0JUK4</accession>
<reference evidence="2 3" key="1">
    <citation type="submission" date="2024-02" db="EMBL/GenBank/DDBJ databases">
        <authorList>
            <person name="Chen Y."/>
            <person name="Shah S."/>
            <person name="Dougan E. K."/>
            <person name="Thang M."/>
            <person name="Chan C."/>
        </authorList>
    </citation>
    <scope>NUCLEOTIDE SEQUENCE [LARGE SCALE GENOMIC DNA]</scope>
</reference>
<protein>
    <submittedName>
        <fullName evidence="2">Uncharacterized protein</fullName>
    </submittedName>
</protein>
<evidence type="ECO:0000313" key="2">
    <source>
        <dbReference type="EMBL" id="CAK9017808.1"/>
    </source>
</evidence>
<gene>
    <name evidence="2" type="ORF">SCF082_LOCUS13813</name>
</gene>
<evidence type="ECO:0000313" key="3">
    <source>
        <dbReference type="Proteomes" id="UP001642464"/>
    </source>
</evidence>
<feature type="compositionally biased region" description="Low complexity" evidence="1">
    <location>
        <begin position="408"/>
        <end position="431"/>
    </location>
</feature>
<comment type="caution">
    <text evidence="2">The sequence shown here is derived from an EMBL/GenBank/DDBJ whole genome shotgun (WGS) entry which is preliminary data.</text>
</comment>
<dbReference type="Proteomes" id="UP001642464">
    <property type="component" value="Unassembled WGS sequence"/>
</dbReference>
<feature type="region of interest" description="Disordered" evidence="1">
    <location>
        <begin position="402"/>
        <end position="433"/>
    </location>
</feature>
<keyword evidence="3" id="KW-1185">Reference proteome</keyword>
<evidence type="ECO:0000256" key="1">
    <source>
        <dbReference type="SAM" id="MobiDB-lite"/>
    </source>
</evidence>
<name>A0ABP0JUK4_9DINO</name>
<sequence length="470" mass="50559">MPLPSKEEHRALIGLPDKGRRVVSLTKQSTVDTLLYGRDLDGSGESPHRGFMQTMHAAGYAGEPSGHKDAKQENRKRRAVLNCSSQLAHHDGQKSPHEEFMTRFADCAGARNTEARFKPLRAPGIAHTQSMGDIMNGLGSSRVERTPRGIRIKDMSAAGKKSERPEGKSCVTAAARCLQSSLQLGESEHPCSHFDGEFFGDYAGRAAKPKPTERSSVALKSLCVVDKLLYGRDLSFQSEDSLVQYAERYSGYAGNSWKIPKKFKQEAVAATAGYPENPELPGSLESPMPVAPAAQTQSLQGKDFQAHDAEACETEADEVGEVEINLESPPQALESPSLASEAPQTPQVTFDLGEPDAQINDECAAPEGITPDTPNTVPIEGPKDLREEVLMMKTIEAGKEPSRLTPFGVRRSSGWSSSRSSGSRTSSLSGKDLGGSDAGWPCEVLMMIHDLPLHTVTACASLLLVSSVDG</sequence>
<proteinExistence type="predicted"/>
<dbReference type="EMBL" id="CAXAMM010008569">
    <property type="protein sequence ID" value="CAK9017808.1"/>
    <property type="molecule type" value="Genomic_DNA"/>
</dbReference>